<name>A0A195C075_9HYME</name>
<organism evidence="1 2">
    <name type="scientific">Cyphomyrmex costatus</name>
    <dbReference type="NCBI Taxonomy" id="456900"/>
    <lineage>
        <taxon>Eukaryota</taxon>
        <taxon>Metazoa</taxon>
        <taxon>Ecdysozoa</taxon>
        <taxon>Arthropoda</taxon>
        <taxon>Hexapoda</taxon>
        <taxon>Insecta</taxon>
        <taxon>Pterygota</taxon>
        <taxon>Neoptera</taxon>
        <taxon>Endopterygota</taxon>
        <taxon>Hymenoptera</taxon>
        <taxon>Apocrita</taxon>
        <taxon>Aculeata</taxon>
        <taxon>Formicoidea</taxon>
        <taxon>Formicidae</taxon>
        <taxon>Myrmicinae</taxon>
        <taxon>Cyphomyrmex</taxon>
    </lineage>
</organism>
<keyword evidence="2" id="KW-1185">Reference proteome</keyword>
<proteinExistence type="predicted"/>
<sequence>MVKADSRHEKVIELRHSERLPAFIIPFTKTVKSLISIFALRLFTWQQQRGFLSSPAKTRARRRFASRSLFETYPRLSKNARDESGVMRRLYFAREKRSPCKKNRSSVFNKRR</sequence>
<protein>
    <submittedName>
        <fullName evidence="1">Uncharacterized protein</fullName>
    </submittedName>
</protein>
<dbReference type="Proteomes" id="UP000078542">
    <property type="component" value="Unassembled WGS sequence"/>
</dbReference>
<evidence type="ECO:0000313" key="1">
    <source>
        <dbReference type="EMBL" id="KYM93553.1"/>
    </source>
</evidence>
<dbReference type="AlphaFoldDB" id="A0A195C075"/>
<gene>
    <name evidence="1" type="ORF">ALC62_15911</name>
</gene>
<evidence type="ECO:0000313" key="2">
    <source>
        <dbReference type="Proteomes" id="UP000078542"/>
    </source>
</evidence>
<accession>A0A195C075</accession>
<reference evidence="1 2" key="1">
    <citation type="submission" date="2016-03" db="EMBL/GenBank/DDBJ databases">
        <title>Cyphomyrmex costatus WGS genome.</title>
        <authorList>
            <person name="Nygaard S."/>
            <person name="Hu H."/>
            <person name="Boomsma J."/>
            <person name="Zhang G."/>
        </authorList>
    </citation>
    <scope>NUCLEOTIDE SEQUENCE [LARGE SCALE GENOMIC DNA]</scope>
    <source>
        <strain evidence="1">MS0001</strain>
        <tissue evidence="1">Whole body</tissue>
    </source>
</reference>
<dbReference type="EMBL" id="KQ978501">
    <property type="protein sequence ID" value="KYM93553.1"/>
    <property type="molecule type" value="Genomic_DNA"/>
</dbReference>